<dbReference type="KEGG" id="fsn:GS03_02475"/>
<dbReference type="OrthoDB" id="4540541at2"/>
<feature type="transmembrane region" description="Helical" evidence="1">
    <location>
        <begin position="142"/>
        <end position="162"/>
    </location>
</feature>
<evidence type="ECO:0008006" key="4">
    <source>
        <dbReference type="Google" id="ProtNLM"/>
    </source>
</evidence>
<keyword evidence="1" id="KW-1133">Transmembrane helix</keyword>
<gene>
    <name evidence="2" type="ORF">GS03_02475</name>
</gene>
<feature type="transmembrane region" description="Helical" evidence="1">
    <location>
        <begin position="101"/>
        <end position="122"/>
    </location>
</feature>
<name>A0A4P7PXY5_9FLAO</name>
<feature type="transmembrane region" description="Helical" evidence="1">
    <location>
        <begin position="40"/>
        <end position="57"/>
    </location>
</feature>
<proteinExistence type="predicted"/>
<evidence type="ECO:0000256" key="1">
    <source>
        <dbReference type="SAM" id="Phobius"/>
    </source>
</evidence>
<dbReference type="AlphaFoldDB" id="A0A4P7PXY5"/>
<keyword evidence="3" id="KW-1185">Reference proteome</keyword>
<protein>
    <recommendedName>
        <fullName evidence="4">DUF1361 domain-containing protein</fullName>
    </recommendedName>
</protein>
<sequence length="218" mass="25361">MNKILTIYFLNKKQNPVLILLAMLSLTLILLRVKITQEVYLLFLIWNLFLAYIPYFLSSEIKNIVPGTFTFYSVLLIWLLFLPNSFYLITDFVHLHHVTKFQFLFDAVLFSCFTVAGFYSGILSLFDIHFLLQMKYSSQKSWILIGTVAYLSAFGIYLGRILRFNSWDILRHPFSLLSTSCKSIQNTETLLFTIVLGTFILISYCLAHSFLNKKTLKS</sequence>
<dbReference type="Proteomes" id="UP000296862">
    <property type="component" value="Chromosome"/>
</dbReference>
<dbReference type="InterPro" id="IPR009793">
    <property type="entry name" value="DUF1361"/>
</dbReference>
<dbReference type="Pfam" id="PF07099">
    <property type="entry name" value="DUF1361"/>
    <property type="match status" value="1"/>
</dbReference>
<accession>A0A4P7PXY5</accession>
<reference evidence="2 3" key="1">
    <citation type="submission" date="2019-04" db="EMBL/GenBank/DDBJ databases">
        <title>Flavobacterium sp. GS03.</title>
        <authorList>
            <person name="Kim H."/>
        </authorList>
    </citation>
    <scope>NUCLEOTIDE SEQUENCE [LARGE SCALE GENOMIC DNA]</scope>
    <source>
        <strain evidence="2 3">GS03</strain>
    </source>
</reference>
<feature type="transmembrane region" description="Helical" evidence="1">
    <location>
        <begin position="190"/>
        <end position="211"/>
    </location>
</feature>
<evidence type="ECO:0000313" key="2">
    <source>
        <dbReference type="EMBL" id="QBZ98963.1"/>
    </source>
</evidence>
<keyword evidence="1" id="KW-0472">Membrane</keyword>
<organism evidence="2 3">
    <name type="scientific">Flavobacterium sangjuense</name>
    <dbReference type="NCBI Taxonomy" id="2518177"/>
    <lineage>
        <taxon>Bacteria</taxon>
        <taxon>Pseudomonadati</taxon>
        <taxon>Bacteroidota</taxon>
        <taxon>Flavobacteriia</taxon>
        <taxon>Flavobacteriales</taxon>
        <taxon>Flavobacteriaceae</taxon>
        <taxon>Flavobacterium</taxon>
    </lineage>
</organism>
<feature type="transmembrane region" description="Helical" evidence="1">
    <location>
        <begin position="15"/>
        <end position="33"/>
    </location>
</feature>
<dbReference type="EMBL" id="CP038810">
    <property type="protein sequence ID" value="QBZ98963.1"/>
    <property type="molecule type" value="Genomic_DNA"/>
</dbReference>
<dbReference type="RefSeq" id="WP_136152836.1">
    <property type="nucleotide sequence ID" value="NZ_CP038810.1"/>
</dbReference>
<keyword evidence="1" id="KW-0812">Transmembrane</keyword>
<feature type="transmembrane region" description="Helical" evidence="1">
    <location>
        <begin position="69"/>
        <end position="89"/>
    </location>
</feature>
<evidence type="ECO:0000313" key="3">
    <source>
        <dbReference type="Proteomes" id="UP000296862"/>
    </source>
</evidence>